<dbReference type="GO" id="GO:0106026">
    <property type="term" value="F:Gly-tRNA(Ala) deacylase activity"/>
    <property type="evidence" value="ECO:0007669"/>
    <property type="project" value="RHEA"/>
</dbReference>
<dbReference type="Pfam" id="PF02580">
    <property type="entry name" value="Tyr_Deacylase"/>
    <property type="match status" value="1"/>
</dbReference>
<dbReference type="EMBL" id="CCBQ010000027">
    <property type="protein sequence ID" value="CDO93667.1"/>
    <property type="molecule type" value="Genomic_DNA"/>
</dbReference>
<name>A0A0A8L468_9SACH</name>
<evidence type="ECO:0000256" key="4">
    <source>
        <dbReference type="ARBA" id="ARBA00047676"/>
    </source>
</evidence>
<dbReference type="PANTHER" id="PTHR10472">
    <property type="entry name" value="D-TYROSYL-TRNA TYR DEACYLASE"/>
    <property type="match status" value="1"/>
</dbReference>
<dbReference type="Gene3D" id="3.50.80.10">
    <property type="entry name" value="D-tyrosyl-tRNA(Tyr) deacylase"/>
    <property type="match status" value="1"/>
</dbReference>
<evidence type="ECO:0000256" key="5">
    <source>
        <dbReference type="ARBA" id="ARBA00048018"/>
    </source>
</evidence>
<evidence type="ECO:0000256" key="2">
    <source>
        <dbReference type="ARBA" id="ARBA00013056"/>
    </source>
</evidence>
<proteinExistence type="inferred from homology"/>
<evidence type="ECO:0000313" key="7">
    <source>
        <dbReference type="EMBL" id="CDO93667.1"/>
    </source>
</evidence>
<protein>
    <recommendedName>
        <fullName evidence="3 6">D-aminoacyl-tRNA deacylase</fullName>
        <ecNumber evidence="2 6">3.1.1.96</ecNumber>
    </recommendedName>
</protein>
<evidence type="ECO:0000313" key="8">
    <source>
        <dbReference type="Proteomes" id="UP000031516"/>
    </source>
</evidence>
<dbReference type="SUPFAM" id="SSF69500">
    <property type="entry name" value="DTD-like"/>
    <property type="match status" value="1"/>
</dbReference>
<comment type="similarity">
    <text evidence="1 6">Belongs to the DTD family.</text>
</comment>
<dbReference type="OrthoDB" id="275783at2759"/>
<keyword evidence="6" id="KW-0820">tRNA-binding</keyword>
<reference evidence="7 8" key="1">
    <citation type="submission" date="2014-03" db="EMBL/GenBank/DDBJ databases">
        <title>The genome of Kluyveromyces dobzhanskii.</title>
        <authorList>
            <person name="Nystedt B."/>
            <person name="Astrom S."/>
        </authorList>
    </citation>
    <scope>NUCLEOTIDE SEQUENCE [LARGE SCALE GENOMIC DNA]</scope>
    <source>
        <strain evidence="7 8">CBS 2104</strain>
    </source>
</reference>
<dbReference type="GO" id="GO:0005737">
    <property type="term" value="C:cytoplasm"/>
    <property type="evidence" value="ECO:0007669"/>
    <property type="project" value="UniProtKB-SubCell"/>
</dbReference>
<comment type="catalytic activity">
    <reaction evidence="5">
        <text>a D-aminoacyl-tRNA + H2O = a tRNA + a D-alpha-amino acid + H(+)</text>
        <dbReference type="Rhea" id="RHEA:13953"/>
        <dbReference type="Rhea" id="RHEA-COMP:10123"/>
        <dbReference type="Rhea" id="RHEA-COMP:10124"/>
        <dbReference type="ChEBI" id="CHEBI:15377"/>
        <dbReference type="ChEBI" id="CHEBI:15378"/>
        <dbReference type="ChEBI" id="CHEBI:59871"/>
        <dbReference type="ChEBI" id="CHEBI:78442"/>
        <dbReference type="ChEBI" id="CHEBI:79333"/>
        <dbReference type="EC" id="3.1.1.96"/>
    </reaction>
</comment>
<organism evidence="7 8">
    <name type="scientific">Kluyveromyces dobzhanskii CBS 2104</name>
    <dbReference type="NCBI Taxonomy" id="1427455"/>
    <lineage>
        <taxon>Eukaryota</taxon>
        <taxon>Fungi</taxon>
        <taxon>Dikarya</taxon>
        <taxon>Ascomycota</taxon>
        <taxon>Saccharomycotina</taxon>
        <taxon>Saccharomycetes</taxon>
        <taxon>Saccharomycetales</taxon>
        <taxon>Saccharomycetaceae</taxon>
        <taxon>Kluyveromyces</taxon>
    </lineage>
</organism>
<comment type="subcellular location">
    <subcellularLocation>
        <location evidence="6">Cytoplasm</location>
    </subcellularLocation>
</comment>
<dbReference type="HAMAP" id="MF_00518">
    <property type="entry name" value="Deacylase_Dtd"/>
    <property type="match status" value="1"/>
</dbReference>
<dbReference type="InterPro" id="IPR003732">
    <property type="entry name" value="Daa-tRNA_deacyls_DTD"/>
</dbReference>
<dbReference type="FunFam" id="3.50.80.10:FF:000001">
    <property type="entry name" value="D-aminoacyl-tRNA deacylase"/>
    <property type="match status" value="1"/>
</dbReference>
<dbReference type="EC" id="3.1.1.96" evidence="2 6"/>
<dbReference type="GO" id="GO:0051500">
    <property type="term" value="F:D-tyrosyl-tRNA(Tyr) deacylase activity"/>
    <property type="evidence" value="ECO:0007669"/>
    <property type="project" value="TreeGrafter"/>
</dbReference>
<evidence type="ECO:0000256" key="6">
    <source>
        <dbReference type="RuleBase" id="RU003470"/>
    </source>
</evidence>
<dbReference type="GO" id="GO:0000049">
    <property type="term" value="F:tRNA binding"/>
    <property type="evidence" value="ECO:0007669"/>
    <property type="project" value="UniProtKB-KW"/>
</dbReference>
<dbReference type="AlphaFoldDB" id="A0A0A8L468"/>
<gene>
    <name evidence="7" type="ORF">KLDO_g1959</name>
</gene>
<keyword evidence="6" id="KW-0378">Hydrolase</keyword>
<dbReference type="InterPro" id="IPR023509">
    <property type="entry name" value="DTD-like_sf"/>
</dbReference>
<comment type="catalytic activity">
    <reaction evidence="4">
        <text>glycyl-tRNA(Ala) + H2O = tRNA(Ala) + glycine + H(+)</text>
        <dbReference type="Rhea" id="RHEA:53744"/>
        <dbReference type="Rhea" id="RHEA-COMP:9657"/>
        <dbReference type="Rhea" id="RHEA-COMP:13640"/>
        <dbReference type="ChEBI" id="CHEBI:15377"/>
        <dbReference type="ChEBI" id="CHEBI:15378"/>
        <dbReference type="ChEBI" id="CHEBI:57305"/>
        <dbReference type="ChEBI" id="CHEBI:78442"/>
        <dbReference type="ChEBI" id="CHEBI:78522"/>
        <dbReference type="EC" id="3.1.1.96"/>
    </reaction>
</comment>
<keyword evidence="6" id="KW-0963">Cytoplasm</keyword>
<dbReference type="NCBIfam" id="TIGR00256">
    <property type="entry name" value="D-aminoacyl-tRNA deacylase"/>
    <property type="match status" value="1"/>
</dbReference>
<keyword evidence="8" id="KW-1185">Reference proteome</keyword>
<evidence type="ECO:0000256" key="3">
    <source>
        <dbReference type="ARBA" id="ARBA00020007"/>
    </source>
</evidence>
<dbReference type="Proteomes" id="UP000031516">
    <property type="component" value="Unassembled WGS sequence"/>
</dbReference>
<comment type="caution">
    <text evidence="7">The sequence shown here is derived from an EMBL/GenBank/DDBJ whole genome shotgun (WGS) entry which is preliminary data.</text>
</comment>
<evidence type="ECO:0000256" key="1">
    <source>
        <dbReference type="ARBA" id="ARBA00009673"/>
    </source>
</evidence>
<accession>A0A0A8L468</accession>
<sequence>MRIVLQKVSEASVTVGNAVVSRIAHGYMLLVGIGTDDKLEDVEKLSKKILTFRGFDDDSGYGWKRNISEVGGEILSVSQFTLMARTSKGTKPDFHLAQRGDLANELYEQFLDKLQAGLGNEKVQNGVFGAMMSCKLTNEGPVTIIFDSKA</sequence>
<keyword evidence="6" id="KW-0694">RNA-binding</keyword>
<dbReference type="PANTHER" id="PTHR10472:SF5">
    <property type="entry name" value="D-AMINOACYL-TRNA DEACYLASE 1"/>
    <property type="match status" value="1"/>
</dbReference>